<dbReference type="EMBL" id="CM017628">
    <property type="protein sequence ID" value="TYH66969.1"/>
    <property type="molecule type" value="Genomic_DNA"/>
</dbReference>
<dbReference type="AlphaFoldDB" id="A0A5D2KJL3"/>
<sequence length="77" mass="9077">MDYVFIWARAKMAYYTNYCGACTRLCKNDGNLFQLDIHVFSNFNEANLMKNMHPIVHIFLRVVWCIHLADCSCIHCQ</sequence>
<organism evidence="1 2">
    <name type="scientific">Gossypium tomentosum</name>
    <name type="common">Hawaiian cotton</name>
    <name type="synonym">Gossypium sandvicense</name>
    <dbReference type="NCBI Taxonomy" id="34277"/>
    <lineage>
        <taxon>Eukaryota</taxon>
        <taxon>Viridiplantae</taxon>
        <taxon>Streptophyta</taxon>
        <taxon>Embryophyta</taxon>
        <taxon>Tracheophyta</taxon>
        <taxon>Spermatophyta</taxon>
        <taxon>Magnoliopsida</taxon>
        <taxon>eudicotyledons</taxon>
        <taxon>Gunneridae</taxon>
        <taxon>Pentapetalae</taxon>
        <taxon>rosids</taxon>
        <taxon>malvids</taxon>
        <taxon>Malvales</taxon>
        <taxon>Malvaceae</taxon>
        <taxon>Malvoideae</taxon>
        <taxon>Gossypium</taxon>
    </lineage>
</organism>
<evidence type="ECO:0000313" key="1">
    <source>
        <dbReference type="EMBL" id="TYH66969.1"/>
    </source>
</evidence>
<gene>
    <name evidence="1" type="ORF">ES332_D06G155500v1</name>
</gene>
<protein>
    <submittedName>
        <fullName evidence="1">Uncharacterized protein</fullName>
    </submittedName>
</protein>
<accession>A0A5D2KJL3</accession>
<evidence type="ECO:0000313" key="2">
    <source>
        <dbReference type="Proteomes" id="UP000322667"/>
    </source>
</evidence>
<dbReference type="Proteomes" id="UP000322667">
    <property type="component" value="Chromosome D06"/>
</dbReference>
<proteinExistence type="predicted"/>
<name>A0A5D2KJL3_GOSTO</name>
<reference evidence="1 2" key="1">
    <citation type="submission" date="2019-07" db="EMBL/GenBank/DDBJ databases">
        <title>WGS assembly of Gossypium tomentosum.</title>
        <authorList>
            <person name="Chen Z.J."/>
            <person name="Sreedasyam A."/>
            <person name="Ando A."/>
            <person name="Song Q."/>
            <person name="De L."/>
            <person name="Hulse-Kemp A."/>
            <person name="Ding M."/>
            <person name="Ye W."/>
            <person name="Kirkbride R."/>
            <person name="Jenkins J."/>
            <person name="Plott C."/>
            <person name="Lovell J."/>
            <person name="Lin Y.-M."/>
            <person name="Vaughn R."/>
            <person name="Liu B."/>
            <person name="Li W."/>
            <person name="Simpson S."/>
            <person name="Scheffler B."/>
            <person name="Saski C."/>
            <person name="Grover C."/>
            <person name="Hu G."/>
            <person name="Conover J."/>
            <person name="Carlson J."/>
            <person name="Shu S."/>
            <person name="Boston L."/>
            <person name="Williams M."/>
            <person name="Peterson D."/>
            <person name="Mcgee K."/>
            <person name="Jones D."/>
            <person name="Wendel J."/>
            <person name="Stelly D."/>
            <person name="Grimwood J."/>
            <person name="Schmutz J."/>
        </authorList>
    </citation>
    <scope>NUCLEOTIDE SEQUENCE [LARGE SCALE GENOMIC DNA]</scope>
    <source>
        <strain evidence="1">7179.01</strain>
    </source>
</reference>
<keyword evidence="2" id="KW-1185">Reference proteome</keyword>